<dbReference type="GO" id="GO:0005829">
    <property type="term" value="C:cytosol"/>
    <property type="evidence" value="ECO:0007669"/>
    <property type="project" value="TreeGrafter"/>
</dbReference>
<comment type="caution">
    <text evidence="3">The sequence shown here is derived from an EMBL/GenBank/DDBJ whole genome shotgun (WGS) entry which is preliminary data.</text>
</comment>
<evidence type="ECO:0000256" key="1">
    <source>
        <dbReference type="ARBA" id="ARBA00023125"/>
    </source>
</evidence>
<name>A0AAE0RZV7_9BIVA</name>
<dbReference type="GO" id="GO:0030527">
    <property type="term" value="F:structural constituent of chromatin"/>
    <property type="evidence" value="ECO:0007669"/>
    <property type="project" value="InterPro"/>
</dbReference>
<dbReference type="PANTHER" id="PTHR33175:SF3">
    <property type="entry name" value="DNA-BINDING PROTEIN HU-BETA"/>
    <property type="match status" value="1"/>
</dbReference>
<dbReference type="GO" id="GO:0003677">
    <property type="term" value="F:DNA binding"/>
    <property type="evidence" value="ECO:0007669"/>
    <property type="project" value="UniProtKB-KW"/>
</dbReference>
<comment type="similarity">
    <text evidence="2">Belongs to the bacterial histone-like protein family.</text>
</comment>
<reference evidence="3" key="3">
    <citation type="submission" date="2023-05" db="EMBL/GenBank/DDBJ databases">
        <authorList>
            <person name="Smith C.H."/>
        </authorList>
    </citation>
    <scope>NUCLEOTIDE SEQUENCE</scope>
    <source>
        <strain evidence="3">CHS0354</strain>
        <tissue evidence="3">Mantle</tissue>
    </source>
</reference>
<dbReference type="AlphaFoldDB" id="A0AAE0RZV7"/>
<dbReference type="PANTHER" id="PTHR33175">
    <property type="entry name" value="DNA-BINDING PROTEIN HU"/>
    <property type="match status" value="1"/>
</dbReference>
<reference evidence="3" key="1">
    <citation type="journal article" date="2021" name="Genome Biol. Evol.">
        <title>A High-Quality Reference Genome for a Parasitic Bivalve with Doubly Uniparental Inheritance (Bivalvia: Unionida).</title>
        <authorList>
            <person name="Smith C.H."/>
        </authorList>
    </citation>
    <scope>NUCLEOTIDE SEQUENCE</scope>
    <source>
        <strain evidence="3">CHS0354</strain>
    </source>
</reference>
<dbReference type="Gene3D" id="4.10.520.10">
    <property type="entry name" value="IHF-like DNA-binding proteins"/>
    <property type="match status" value="1"/>
</dbReference>
<gene>
    <name evidence="3" type="ORF">CHS0354_023898</name>
</gene>
<dbReference type="InterPro" id="IPR010992">
    <property type="entry name" value="IHF-like_DNA-bd_dom_sf"/>
</dbReference>
<dbReference type="Pfam" id="PF00216">
    <property type="entry name" value="Bac_DNA_binding"/>
    <property type="match status" value="1"/>
</dbReference>
<dbReference type="InterPro" id="IPR000119">
    <property type="entry name" value="Hist_DNA-bd"/>
</dbReference>
<sequence>MSKSDLIEKIAEKSNITKSAATEIVNTILASLNEALKNSEDVSLVGFGTFSVQKREERMGRDPKTGSPITIAARNVVKFKPASGLKSLINQSPDSNSSKELS</sequence>
<proteinExistence type="inferred from homology"/>
<evidence type="ECO:0008006" key="5">
    <source>
        <dbReference type="Google" id="ProtNLM"/>
    </source>
</evidence>
<dbReference type="SMART" id="SM00411">
    <property type="entry name" value="BHL"/>
    <property type="match status" value="1"/>
</dbReference>
<keyword evidence="4" id="KW-1185">Reference proteome</keyword>
<reference evidence="3" key="2">
    <citation type="journal article" date="2021" name="Genome Biol. Evol.">
        <title>Developing a high-quality reference genome for a parasitic bivalve with doubly uniparental inheritance (Bivalvia: Unionida).</title>
        <authorList>
            <person name="Smith C.H."/>
        </authorList>
    </citation>
    <scope>NUCLEOTIDE SEQUENCE</scope>
    <source>
        <strain evidence="3">CHS0354</strain>
        <tissue evidence="3">Mantle</tissue>
    </source>
</reference>
<dbReference type="EMBL" id="JAEAOA010001427">
    <property type="protein sequence ID" value="KAK3582355.1"/>
    <property type="molecule type" value="Genomic_DNA"/>
</dbReference>
<keyword evidence="1" id="KW-0238">DNA-binding</keyword>
<dbReference type="Proteomes" id="UP001195483">
    <property type="component" value="Unassembled WGS sequence"/>
</dbReference>
<dbReference type="CDD" id="cd13831">
    <property type="entry name" value="HU"/>
    <property type="match status" value="1"/>
</dbReference>
<organism evidence="3 4">
    <name type="scientific">Potamilus streckersoni</name>
    <dbReference type="NCBI Taxonomy" id="2493646"/>
    <lineage>
        <taxon>Eukaryota</taxon>
        <taxon>Metazoa</taxon>
        <taxon>Spiralia</taxon>
        <taxon>Lophotrochozoa</taxon>
        <taxon>Mollusca</taxon>
        <taxon>Bivalvia</taxon>
        <taxon>Autobranchia</taxon>
        <taxon>Heteroconchia</taxon>
        <taxon>Palaeoheterodonta</taxon>
        <taxon>Unionida</taxon>
        <taxon>Unionoidea</taxon>
        <taxon>Unionidae</taxon>
        <taxon>Ambleminae</taxon>
        <taxon>Lampsilini</taxon>
        <taxon>Potamilus</taxon>
    </lineage>
</organism>
<protein>
    <recommendedName>
        <fullName evidence="5">DNA-binding protein HU</fullName>
    </recommendedName>
</protein>
<dbReference type="SUPFAM" id="SSF47729">
    <property type="entry name" value="IHF-like DNA-binding proteins"/>
    <property type="match status" value="1"/>
</dbReference>
<evidence type="ECO:0000256" key="2">
    <source>
        <dbReference type="RuleBase" id="RU003939"/>
    </source>
</evidence>
<evidence type="ECO:0000313" key="4">
    <source>
        <dbReference type="Proteomes" id="UP001195483"/>
    </source>
</evidence>
<accession>A0AAE0RZV7</accession>
<dbReference type="PRINTS" id="PR01727">
    <property type="entry name" value="DNABINDINGHU"/>
</dbReference>
<evidence type="ECO:0000313" key="3">
    <source>
        <dbReference type="EMBL" id="KAK3582355.1"/>
    </source>
</evidence>